<protein>
    <recommendedName>
        <fullName evidence="1">Knr4/Smi1-like domain-containing protein</fullName>
    </recommendedName>
</protein>
<proteinExistence type="predicted"/>
<dbReference type="SMART" id="SM00860">
    <property type="entry name" value="SMI1_KNR4"/>
    <property type="match status" value="1"/>
</dbReference>
<gene>
    <name evidence="2" type="ORF">HNR40_006167</name>
</gene>
<evidence type="ECO:0000313" key="2">
    <source>
        <dbReference type="EMBL" id="MBB5080678.1"/>
    </source>
</evidence>
<dbReference type="Proteomes" id="UP000568380">
    <property type="component" value="Unassembled WGS sequence"/>
</dbReference>
<dbReference type="Gene3D" id="3.40.1580.10">
    <property type="entry name" value="SMI1/KNR4-like"/>
    <property type="match status" value="1"/>
</dbReference>
<evidence type="ECO:0000313" key="3">
    <source>
        <dbReference type="Proteomes" id="UP000568380"/>
    </source>
</evidence>
<dbReference type="RefSeq" id="WP_184967388.1">
    <property type="nucleotide sequence ID" value="NZ_JACHIN010000009.1"/>
</dbReference>
<dbReference type="AlphaFoldDB" id="A0A7W8EIL3"/>
<dbReference type="EMBL" id="JACHIN010000009">
    <property type="protein sequence ID" value="MBB5080678.1"/>
    <property type="molecule type" value="Genomic_DNA"/>
</dbReference>
<reference evidence="2 3" key="1">
    <citation type="submission" date="2020-08" db="EMBL/GenBank/DDBJ databases">
        <title>Genomic Encyclopedia of Type Strains, Phase IV (KMG-IV): sequencing the most valuable type-strain genomes for metagenomic binning, comparative biology and taxonomic classification.</title>
        <authorList>
            <person name="Goeker M."/>
        </authorList>
    </citation>
    <scope>NUCLEOTIDE SEQUENCE [LARGE SCALE GENOMIC DNA]</scope>
    <source>
        <strain evidence="2 3">DSM 45385</strain>
    </source>
</reference>
<sequence length="175" mass="19798">MADNDDAWRELLGQAPGFPTVGASEADIAEQEERLGVRLPPSYRAFLRIANGWGQGIFRPVNEIGRVRDLAPWLAELADPNPAYPIDSASDEDYFVYGDDQDPVFYRPEYLPDSILIGQFDDGDFFLNPHVISQTGEWEASFAAAWLPGVERYRSFFDLVARDMDRFKDSQPDES</sequence>
<organism evidence="2 3">
    <name type="scientific">Nonomuraea endophytica</name>
    <dbReference type="NCBI Taxonomy" id="714136"/>
    <lineage>
        <taxon>Bacteria</taxon>
        <taxon>Bacillati</taxon>
        <taxon>Actinomycetota</taxon>
        <taxon>Actinomycetes</taxon>
        <taxon>Streptosporangiales</taxon>
        <taxon>Streptosporangiaceae</taxon>
        <taxon>Nonomuraea</taxon>
    </lineage>
</organism>
<feature type="domain" description="Knr4/Smi1-like" evidence="1">
    <location>
        <begin position="22"/>
        <end position="162"/>
    </location>
</feature>
<dbReference type="Pfam" id="PF09346">
    <property type="entry name" value="SMI1_KNR4"/>
    <property type="match status" value="1"/>
</dbReference>
<comment type="caution">
    <text evidence="2">The sequence shown here is derived from an EMBL/GenBank/DDBJ whole genome shotgun (WGS) entry which is preliminary data.</text>
</comment>
<accession>A0A7W8EIL3</accession>
<dbReference type="InterPro" id="IPR037883">
    <property type="entry name" value="Knr4/Smi1-like_sf"/>
</dbReference>
<name>A0A7W8EIL3_9ACTN</name>
<keyword evidence="3" id="KW-1185">Reference proteome</keyword>
<dbReference type="InterPro" id="IPR018958">
    <property type="entry name" value="Knr4/Smi1-like_dom"/>
</dbReference>
<evidence type="ECO:0000259" key="1">
    <source>
        <dbReference type="SMART" id="SM00860"/>
    </source>
</evidence>
<dbReference type="SUPFAM" id="SSF160631">
    <property type="entry name" value="SMI1/KNR4-like"/>
    <property type="match status" value="1"/>
</dbReference>